<accession>A0ACC0ZDJ5</accession>
<comment type="caution">
    <text evidence="1">The sequence shown here is derived from an EMBL/GenBank/DDBJ whole genome shotgun (WGS) entry which is preliminary data.</text>
</comment>
<dbReference type="EMBL" id="CM047737">
    <property type="protein sequence ID" value="KAJ0049635.1"/>
    <property type="molecule type" value="Genomic_DNA"/>
</dbReference>
<proteinExistence type="predicted"/>
<sequence>MEGGSVSRLTCSVVSFEAELKKVPFFTLYYHKTYNLKLGDSFGGYVCLAHFLGKLMCTHDEVELGFFWKVTVVKAVKKGRLSILKKQYLGLYICLCNALPCRILLTVLQCNVEIYLWPYSEVYFFCHCDSFDAWCLIVGNVRAI</sequence>
<protein>
    <submittedName>
        <fullName evidence="1">Uncharacterized protein</fullName>
    </submittedName>
</protein>
<gene>
    <name evidence="1" type="ORF">Pint_15853</name>
</gene>
<name>A0ACC0ZDJ5_9ROSI</name>
<reference evidence="2" key="1">
    <citation type="journal article" date="2023" name="G3 (Bethesda)">
        <title>Genome assembly and association tests identify interacting loci associated with vigor, precocity, and sex in interspecific pistachio rootstocks.</title>
        <authorList>
            <person name="Palmer W."/>
            <person name="Jacygrad E."/>
            <person name="Sagayaradj S."/>
            <person name="Cavanaugh K."/>
            <person name="Han R."/>
            <person name="Bertier L."/>
            <person name="Beede B."/>
            <person name="Kafkas S."/>
            <person name="Golino D."/>
            <person name="Preece J."/>
            <person name="Michelmore R."/>
        </authorList>
    </citation>
    <scope>NUCLEOTIDE SEQUENCE [LARGE SCALE GENOMIC DNA]</scope>
</reference>
<organism evidence="1 2">
    <name type="scientific">Pistacia integerrima</name>
    <dbReference type="NCBI Taxonomy" id="434235"/>
    <lineage>
        <taxon>Eukaryota</taxon>
        <taxon>Viridiplantae</taxon>
        <taxon>Streptophyta</taxon>
        <taxon>Embryophyta</taxon>
        <taxon>Tracheophyta</taxon>
        <taxon>Spermatophyta</taxon>
        <taxon>Magnoliopsida</taxon>
        <taxon>eudicotyledons</taxon>
        <taxon>Gunneridae</taxon>
        <taxon>Pentapetalae</taxon>
        <taxon>rosids</taxon>
        <taxon>malvids</taxon>
        <taxon>Sapindales</taxon>
        <taxon>Anacardiaceae</taxon>
        <taxon>Pistacia</taxon>
    </lineage>
</organism>
<keyword evidence="2" id="KW-1185">Reference proteome</keyword>
<evidence type="ECO:0000313" key="1">
    <source>
        <dbReference type="EMBL" id="KAJ0049635.1"/>
    </source>
</evidence>
<dbReference type="Proteomes" id="UP001163603">
    <property type="component" value="Chromosome 2"/>
</dbReference>
<evidence type="ECO:0000313" key="2">
    <source>
        <dbReference type="Proteomes" id="UP001163603"/>
    </source>
</evidence>